<organism evidence="1">
    <name type="scientific">Tetraodon nigroviridis</name>
    <name type="common">Spotted green pufferfish</name>
    <name type="synonym">Chelonodon nigroviridis</name>
    <dbReference type="NCBI Taxonomy" id="99883"/>
    <lineage>
        <taxon>Eukaryota</taxon>
        <taxon>Metazoa</taxon>
        <taxon>Chordata</taxon>
        <taxon>Craniata</taxon>
        <taxon>Vertebrata</taxon>
        <taxon>Euteleostomi</taxon>
        <taxon>Actinopterygii</taxon>
        <taxon>Neopterygii</taxon>
        <taxon>Teleostei</taxon>
        <taxon>Neoteleostei</taxon>
        <taxon>Acanthomorphata</taxon>
        <taxon>Eupercaria</taxon>
        <taxon>Tetraodontiformes</taxon>
        <taxon>Tetradontoidea</taxon>
        <taxon>Tetraodontidae</taxon>
        <taxon>Tetraodon</taxon>
    </lineage>
</organism>
<proteinExistence type="predicted"/>
<dbReference type="KEGG" id="tng:GSTEN00011865G001"/>
<sequence length="85" mass="9711">SEGRLHCGYRKKRLTREEKSGCRTGQVQELKQSQEGMLGKRRLCVAGEEVRWVKCEVMRPELRAAAVMCPTQHVDETTHTTSIQP</sequence>
<feature type="non-terminal residue" evidence="1">
    <location>
        <position position="1"/>
    </location>
</feature>
<gene>
    <name evidence="1" type="ORF">GSTENG00011865001</name>
</gene>
<protein>
    <submittedName>
        <fullName evidence="1">(spotted green pufferfish) hypothetical protein</fullName>
    </submittedName>
</protein>
<reference evidence="1" key="1">
    <citation type="journal article" date="2004" name="Nature">
        <title>Genome duplication in the teleost fish Tetraodon nigroviridis reveals the early vertebrate proto-karyotype.</title>
        <authorList>
            <person name="Jaillon O."/>
            <person name="Aury J.-M."/>
            <person name="Brunet F."/>
            <person name="Petit J.-L."/>
            <person name="Stange-Thomann N."/>
            <person name="Mauceli E."/>
            <person name="Bouneau L."/>
            <person name="Fischer C."/>
            <person name="Ozouf-Costaz C."/>
            <person name="Bernot A."/>
            <person name="Nicaud S."/>
            <person name="Jaffe D."/>
            <person name="Fisher S."/>
            <person name="Lutfalla G."/>
            <person name="Dossat C."/>
            <person name="Segurens B."/>
            <person name="Dasilva C."/>
            <person name="Salanoubat M."/>
            <person name="Levy M."/>
            <person name="Boudet N."/>
            <person name="Castellano S."/>
            <person name="Anthouard V."/>
            <person name="Jubin C."/>
            <person name="Castelli V."/>
            <person name="Katinka M."/>
            <person name="Vacherie B."/>
            <person name="Biemont C."/>
            <person name="Skalli Z."/>
            <person name="Cattolico L."/>
            <person name="Poulain J."/>
            <person name="De Berardinis V."/>
            <person name="Cruaud C."/>
            <person name="Duprat S."/>
            <person name="Brottier P."/>
            <person name="Coutanceau J.-P."/>
            <person name="Gouzy J."/>
            <person name="Parra G."/>
            <person name="Lardier G."/>
            <person name="Chapple C."/>
            <person name="McKernan K.J."/>
            <person name="McEwan P."/>
            <person name="Bosak S."/>
            <person name="Kellis M."/>
            <person name="Volff J.-N."/>
            <person name="Guigo R."/>
            <person name="Zody M.C."/>
            <person name="Mesirov J."/>
            <person name="Lindblad-Toh K."/>
            <person name="Birren B."/>
            <person name="Nusbaum C."/>
            <person name="Kahn D."/>
            <person name="Robinson-Rechavi M."/>
            <person name="Laudet V."/>
            <person name="Schachter V."/>
            <person name="Quetier F."/>
            <person name="Saurin W."/>
            <person name="Scarpelli C."/>
            <person name="Wincker P."/>
            <person name="Lander E.S."/>
            <person name="Weissenbach J."/>
            <person name="Roest Crollius H."/>
        </authorList>
    </citation>
    <scope>NUCLEOTIDE SEQUENCE [LARGE SCALE GENOMIC DNA]</scope>
</reference>
<accession>Q4SVQ8</accession>
<reference evidence="1" key="2">
    <citation type="submission" date="2004-02" db="EMBL/GenBank/DDBJ databases">
        <authorList>
            <consortium name="Genoscope"/>
            <consortium name="Whitehead Institute Centre for Genome Research"/>
        </authorList>
    </citation>
    <scope>NUCLEOTIDE SEQUENCE</scope>
</reference>
<dbReference type="EMBL" id="CAAE01013732">
    <property type="protein sequence ID" value="CAF95274.1"/>
    <property type="molecule type" value="Genomic_DNA"/>
</dbReference>
<name>Q4SVQ8_TETNG</name>
<evidence type="ECO:0000313" key="1">
    <source>
        <dbReference type="EMBL" id="CAF95274.1"/>
    </source>
</evidence>
<dbReference type="AlphaFoldDB" id="Q4SVQ8"/>
<comment type="caution">
    <text evidence="1">The sequence shown here is derived from an EMBL/GenBank/DDBJ whole genome shotgun (WGS) entry which is preliminary data.</text>
</comment>